<dbReference type="Pfam" id="PF00924">
    <property type="entry name" value="MS_channel_2nd"/>
    <property type="match status" value="1"/>
</dbReference>
<feature type="domain" description="Mechanosensitive ion channel transmembrane helices 2/3" evidence="4">
    <location>
        <begin position="63"/>
        <end position="104"/>
    </location>
</feature>
<dbReference type="InterPro" id="IPR045275">
    <property type="entry name" value="MscS_archaea/bacteria_type"/>
</dbReference>
<dbReference type="EMBL" id="JAUOPB010000004">
    <property type="protein sequence ID" value="MDO6422160.1"/>
    <property type="molecule type" value="Genomic_DNA"/>
</dbReference>
<protein>
    <recommendedName>
        <fullName evidence="1">Small-conductance mechanosensitive channel</fullName>
    </recommendedName>
</protein>
<comment type="caution">
    <text evidence="1">Lacks conserved residue(s) required for the propagation of feature annotation.</text>
</comment>
<feature type="transmembrane region" description="Helical" evidence="1">
    <location>
        <begin position="64"/>
        <end position="83"/>
    </location>
</feature>
<dbReference type="Pfam" id="PF21082">
    <property type="entry name" value="MS_channel_3rd"/>
    <property type="match status" value="1"/>
</dbReference>
<keyword evidence="1" id="KW-0472">Membrane</keyword>
<dbReference type="Proteomes" id="UP001169760">
    <property type="component" value="Unassembled WGS sequence"/>
</dbReference>
<keyword evidence="1" id="KW-0406">Ion transport</keyword>
<sequence>MNIDIQKVSDQATGYVMVYGTQILMALLIFIIGKWVVGVVSRAVGKTLSNRKVDPTIAKFITNIIYYLMMAFVFIAALGQLGVQTASIVAIMGAAGLAVGLALQGSLANFAAGVLMIAFRPCRVGDFVEAGGASGVVKEISIFSTILLTPDNKTVIISNANVMGGNIVNYSMQAKRRVDLVVGVSYSSDLAVVKDQLHEIVANESAVLVGEEVTIAVSELAASSVNFVVRCWVNTPDYWPTYFALTEKVKITFDKKGIEIPFNQMDVNINYTPEANA</sequence>
<feature type="domain" description="Mechanosensitive ion channel MscS C-terminal" evidence="3">
    <location>
        <begin position="178"/>
        <end position="260"/>
    </location>
</feature>
<dbReference type="RefSeq" id="WP_216062501.1">
    <property type="nucleotide sequence ID" value="NZ_JAHKPP010000002.1"/>
</dbReference>
<proteinExistence type="inferred from homology"/>
<organism evidence="5 6">
    <name type="scientific">Saccharophagus degradans</name>
    <dbReference type="NCBI Taxonomy" id="86304"/>
    <lineage>
        <taxon>Bacteria</taxon>
        <taxon>Pseudomonadati</taxon>
        <taxon>Pseudomonadota</taxon>
        <taxon>Gammaproteobacteria</taxon>
        <taxon>Cellvibrionales</taxon>
        <taxon>Cellvibrionaceae</taxon>
        <taxon>Saccharophagus</taxon>
    </lineage>
</organism>
<comment type="similarity">
    <text evidence="1">Belongs to the MscS (TC 1.A.23) family.</text>
</comment>
<feature type="domain" description="Mechanosensitive ion channel MscS" evidence="2">
    <location>
        <begin position="106"/>
        <end position="171"/>
    </location>
</feature>
<evidence type="ECO:0000313" key="5">
    <source>
        <dbReference type="EMBL" id="MDO6422160.1"/>
    </source>
</evidence>
<keyword evidence="1" id="KW-1133">Transmembrane helix</keyword>
<accession>A0AAW7X2Z9</accession>
<name>A0AAW7X2Z9_9GAMM</name>
<keyword evidence="1" id="KW-0997">Cell inner membrane</keyword>
<dbReference type="InterPro" id="IPR006685">
    <property type="entry name" value="MscS_channel_2nd"/>
</dbReference>
<dbReference type="GO" id="GO:0008381">
    <property type="term" value="F:mechanosensitive monoatomic ion channel activity"/>
    <property type="evidence" value="ECO:0007669"/>
    <property type="project" value="InterPro"/>
</dbReference>
<dbReference type="InterPro" id="IPR049278">
    <property type="entry name" value="MS_channel_C"/>
</dbReference>
<keyword evidence="1" id="KW-0812">Transmembrane</keyword>
<evidence type="ECO:0000259" key="3">
    <source>
        <dbReference type="Pfam" id="PF21082"/>
    </source>
</evidence>
<comment type="caution">
    <text evidence="5">The sequence shown here is derived from an EMBL/GenBank/DDBJ whole genome shotgun (WGS) entry which is preliminary data.</text>
</comment>
<feature type="transmembrane region" description="Helical" evidence="1">
    <location>
        <begin position="89"/>
        <end position="119"/>
    </location>
</feature>
<dbReference type="GO" id="GO:0005886">
    <property type="term" value="C:plasma membrane"/>
    <property type="evidence" value="ECO:0007669"/>
    <property type="project" value="UniProtKB-SubCell"/>
</dbReference>
<keyword evidence="1" id="KW-0407">Ion channel</keyword>
<reference evidence="5" key="1">
    <citation type="submission" date="2023-07" db="EMBL/GenBank/DDBJ databases">
        <title>Genome content predicts the carbon catabolic preferences of heterotrophic bacteria.</title>
        <authorList>
            <person name="Gralka M."/>
        </authorList>
    </citation>
    <scope>NUCLEOTIDE SEQUENCE</scope>
    <source>
        <strain evidence="5">I3M17_2</strain>
    </source>
</reference>
<evidence type="ECO:0000259" key="4">
    <source>
        <dbReference type="Pfam" id="PF21088"/>
    </source>
</evidence>
<evidence type="ECO:0000259" key="2">
    <source>
        <dbReference type="Pfam" id="PF00924"/>
    </source>
</evidence>
<comment type="function">
    <text evidence="1">Mechanosensitive channel that participates in the regulation of osmotic pressure changes within the cell, opening in response to stretch forces in the membrane lipid bilayer, without the need for other proteins. Contributes to normal resistance to hypoosmotic shock. Forms an ion channel of 1.0 nanosiemens conductance with a slight preference for anions.</text>
</comment>
<dbReference type="InterPro" id="IPR049142">
    <property type="entry name" value="MS_channel_1st"/>
</dbReference>
<dbReference type="PANTHER" id="PTHR30221:SF1">
    <property type="entry name" value="SMALL-CONDUCTANCE MECHANOSENSITIVE CHANNEL"/>
    <property type="match status" value="1"/>
</dbReference>
<comment type="subunit">
    <text evidence="1">Homoheptamer.</text>
</comment>
<dbReference type="PANTHER" id="PTHR30221">
    <property type="entry name" value="SMALL-CONDUCTANCE MECHANOSENSITIVE CHANNEL"/>
    <property type="match status" value="1"/>
</dbReference>
<evidence type="ECO:0000313" key="6">
    <source>
        <dbReference type="Proteomes" id="UP001169760"/>
    </source>
</evidence>
<dbReference type="Pfam" id="PF21088">
    <property type="entry name" value="MS_channel_1st"/>
    <property type="match status" value="1"/>
</dbReference>
<evidence type="ECO:0000256" key="1">
    <source>
        <dbReference type="RuleBase" id="RU369025"/>
    </source>
</evidence>
<keyword evidence="1" id="KW-1003">Cell membrane</keyword>
<dbReference type="Pfam" id="PF05552">
    <property type="entry name" value="MS_channel_1st_1"/>
    <property type="match status" value="1"/>
</dbReference>
<dbReference type="AlphaFoldDB" id="A0AAW7X2Z9"/>
<gene>
    <name evidence="5" type="ORF">Q4521_06725</name>
</gene>
<keyword evidence="1" id="KW-0813">Transport</keyword>
<dbReference type="InterPro" id="IPR008910">
    <property type="entry name" value="MSC_TM_helix"/>
</dbReference>
<feature type="transmembrane region" description="Helical" evidence="1">
    <location>
        <begin position="23"/>
        <end position="44"/>
    </location>
</feature>
<comment type="subcellular location">
    <subcellularLocation>
        <location evidence="1">Cell inner membrane</location>
        <topology evidence="1">Multi-pass membrane protein</topology>
    </subcellularLocation>
</comment>